<dbReference type="EMBL" id="AGNK02001530">
    <property type="status" value="NOT_ANNOTATED_CDS"/>
    <property type="molecule type" value="Genomic_DNA"/>
</dbReference>
<proteinExistence type="predicted"/>
<reference evidence="3" key="1">
    <citation type="journal article" date="2012" name="Nat. Biotechnol.">
        <title>Reference genome sequence of the model plant Setaria.</title>
        <authorList>
            <person name="Bennetzen J.L."/>
            <person name="Schmutz J."/>
            <person name="Wang H."/>
            <person name="Percifield R."/>
            <person name="Hawkins J."/>
            <person name="Pontaroli A.C."/>
            <person name="Estep M."/>
            <person name="Feng L."/>
            <person name="Vaughn J.N."/>
            <person name="Grimwood J."/>
            <person name="Jenkins J."/>
            <person name="Barry K."/>
            <person name="Lindquist E."/>
            <person name="Hellsten U."/>
            <person name="Deshpande S."/>
            <person name="Wang X."/>
            <person name="Wu X."/>
            <person name="Mitros T."/>
            <person name="Triplett J."/>
            <person name="Yang X."/>
            <person name="Ye C.Y."/>
            <person name="Mauro-Herrera M."/>
            <person name="Wang L."/>
            <person name="Li P."/>
            <person name="Sharma M."/>
            <person name="Sharma R."/>
            <person name="Ronald P.C."/>
            <person name="Panaud O."/>
            <person name="Kellogg E.A."/>
            <person name="Brutnell T.P."/>
            <person name="Doust A.N."/>
            <person name="Tuskan G.A."/>
            <person name="Rokhsar D."/>
            <person name="Devos K.M."/>
        </authorList>
    </citation>
    <scope>NUCLEOTIDE SEQUENCE [LARGE SCALE GENOMIC DNA]</scope>
    <source>
        <strain evidence="3">cv. Yugu1</strain>
    </source>
</reference>
<protein>
    <submittedName>
        <fullName evidence="2">Uncharacterized protein</fullName>
    </submittedName>
</protein>
<dbReference type="FunCoup" id="K3Z8D4">
    <property type="interactions" value="304"/>
</dbReference>
<name>K3Z8D4_SETIT</name>
<dbReference type="eggNOG" id="ENOG502R55S">
    <property type="taxonomic scope" value="Eukaryota"/>
</dbReference>
<feature type="compositionally biased region" description="Polar residues" evidence="1">
    <location>
        <begin position="1"/>
        <end position="14"/>
    </location>
</feature>
<dbReference type="HOGENOM" id="CLU_935076_0_0_1"/>
<reference evidence="2" key="2">
    <citation type="submission" date="2018-08" db="UniProtKB">
        <authorList>
            <consortium name="EnsemblPlants"/>
        </authorList>
    </citation>
    <scope>IDENTIFICATION</scope>
    <source>
        <strain evidence="2">Yugu1</strain>
    </source>
</reference>
<dbReference type="InParanoid" id="K3Z8D4"/>
<feature type="region of interest" description="Disordered" evidence="1">
    <location>
        <begin position="162"/>
        <end position="193"/>
    </location>
</feature>
<feature type="compositionally biased region" description="Basic and acidic residues" evidence="1">
    <location>
        <begin position="261"/>
        <end position="279"/>
    </location>
</feature>
<organism evidence="2 3">
    <name type="scientific">Setaria italica</name>
    <name type="common">Foxtail millet</name>
    <name type="synonym">Panicum italicum</name>
    <dbReference type="NCBI Taxonomy" id="4555"/>
    <lineage>
        <taxon>Eukaryota</taxon>
        <taxon>Viridiplantae</taxon>
        <taxon>Streptophyta</taxon>
        <taxon>Embryophyta</taxon>
        <taxon>Tracheophyta</taxon>
        <taxon>Spermatophyta</taxon>
        <taxon>Magnoliopsida</taxon>
        <taxon>Liliopsida</taxon>
        <taxon>Poales</taxon>
        <taxon>Poaceae</taxon>
        <taxon>PACMAD clade</taxon>
        <taxon>Panicoideae</taxon>
        <taxon>Panicodae</taxon>
        <taxon>Paniceae</taxon>
        <taxon>Cenchrinae</taxon>
        <taxon>Setaria</taxon>
    </lineage>
</organism>
<feature type="compositionally biased region" description="Basic and acidic residues" evidence="1">
    <location>
        <begin position="219"/>
        <end position="232"/>
    </location>
</feature>
<dbReference type="Gramene" id="KQL14155">
    <property type="protein sequence ID" value="KQL14155"/>
    <property type="gene ID" value="SETIT_022804mg"/>
</dbReference>
<evidence type="ECO:0000313" key="3">
    <source>
        <dbReference type="Proteomes" id="UP000004995"/>
    </source>
</evidence>
<keyword evidence="3" id="KW-1185">Reference proteome</keyword>
<gene>
    <name evidence="2" type="primary">LOC101764694</name>
</gene>
<accession>K3Z8D4</accession>
<feature type="compositionally biased region" description="Low complexity" evidence="1">
    <location>
        <begin position="29"/>
        <end position="38"/>
    </location>
</feature>
<dbReference type="AlphaFoldDB" id="K3Z8D4"/>
<evidence type="ECO:0000256" key="1">
    <source>
        <dbReference type="SAM" id="MobiDB-lite"/>
    </source>
</evidence>
<sequence length="298" mass="32770">MYFAQGRSTATSTLFDDGEGAAGEGRGGAAVAASPAAGHHGHGLLAVEPRLLRDERLHRAPELVRVVHAPTRLRVARRHGRPPPSPVLRLGAPQLGRHGAPRQPRAHLLGPAPPRRARQLAHAHRRLVLERRGRVRRLGRRRGCCYHLRRLHGCRRWSRRRGEGGDFFQQGAGRRRSWRGEGREAGAGGGLRGLRWRWGGGRAGRARLLLVGRGGEVVSRQREEEEHDGVAEHEDEAGVEEERPGEPQHRSGRGRHAGGRPGEEGHECEELPHAKHPVEEAQPQRCSGGHHGCLAPCL</sequence>
<dbReference type="EnsemblPlants" id="KQL14155">
    <property type="protein sequence ID" value="KQL14155"/>
    <property type="gene ID" value="SETIT_022804mg"/>
</dbReference>
<dbReference type="Proteomes" id="UP000004995">
    <property type="component" value="Unassembled WGS sequence"/>
</dbReference>
<evidence type="ECO:0000313" key="2">
    <source>
        <dbReference type="EnsemblPlants" id="KQL14155"/>
    </source>
</evidence>
<feature type="region of interest" description="Disordered" evidence="1">
    <location>
        <begin position="1"/>
        <end position="40"/>
    </location>
</feature>
<feature type="compositionally biased region" description="Basic and acidic residues" evidence="1">
    <location>
        <begin position="240"/>
        <end position="249"/>
    </location>
</feature>
<feature type="region of interest" description="Disordered" evidence="1">
    <location>
        <begin position="216"/>
        <end position="291"/>
    </location>
</feature>